<dbReference type="EMBL" id="KV440975">
    <property type="protein sequence ID" value="OAD76961.1"/>
    <property type="molecule type" value="Genomic_DNA"/>
</dbReference>
<sequence length="102" mass="12246">MHIWDWSPWTNGQHMRLGPHMMELESANFCKDIYMIIGRIMIHIQKKARNICRDLRGFFGLPGLRRFDLVFQDSFLTLDGAINWRSKRWLICVCNRSYLLMI</sequence>
<accession>A0A167NZV5</accession>
<gene>
    <name evidence="1" type="ORF">PHYBLDRAFT_62849</name>
</gene>
<dbReference type="VEuPathDB" id="FungiDB:PHYBLDRAFT_62849"/>
<name>A0A167NZV5_PHYB8</name>
<keyword evidence="2" id="KW-1185">Reference proteome</keyword>
<dbReference type="GeneID" id="29001931"/>
<dbReference type="InParanoid" id="A0A167NZV5"/>
<evidence type="ECO:0000313" key="2">
    <source>
        <dbReference type="Proteomes" id="UP000077315"/>
    </source>
</evidence>
<proteinExistence type="predicted"/>
<protein>
    <submittedName>
        <fullName evidence="1">Uncharacterized protein</fullName>
    </submittedName>
</protein>
<dbReference type="Proteomes" id="UP000077315">
    <property type="component" value="Unassembled WGS sequence"/>
</dbReference>
<reference evidence="2" key="1">
    <citation type="submission" date="2015-06" db="EMBL/GenBank/DDBJ databases">
        <title>Expansion of signal transduction pathways in fungi by whole-genome duplication.</title>
        <authorList>
            <consortium name="DOE Joint Genome Institute"/>
            <person name="Corrochano L.M."/>
            <person name="Kuo A."/>
            <person name="Marcet-Houben M."/>
            <person name="Polaino S."/>
            <person name="Salamov A."/>
            <person name="Villalobos J.M."/>
            <person name="Alvarez M.I."/>
            <person name="Avalos J."/>
            <person name="Benito E.P."/>
            <person name="Benoit I."/>
            <person name="Burger G."/>
            <person name="Camino L.P."/>
            <person name="Canovas D."/>
            <person name="Cerda-Olmedo E."/>
            <person name="Cheng J.-F."/>
            <person name="Dominguez A."/>
            <person name="Elias M."/>
            <person name="Eslava A.P."/>
            <person name="Glaser F."/>
            <person name="Grimwood J."/>
            <person name="Gutierrez G."/>
            <person name="Heitman J."/>
            <person name="Henrissat B."/>
            <person name="Iturriaga E.A."/>
            <person name="Lang B.F."/>
            <person name="Lavin J.L."/>
            <person name="Lee S."/>
            <person name="Li W."/>
            <person name="Lindquist E."/>
            <person name="Lopez-Garcia S."/>
            <person name="Luque E.M."/>
            <person name="Marcos A.T."/>
            <person name="Martin J."/>
            <person name="McCluskey K."/>
            <person name="Medina H.R."/>
            <person name="Miralles-Duran A."/>
            <person name="Miyazaki A."/>
            <person name="Munoz-Torres E."/>
            <person name="Oguiza J.A."/>
            <person name="Ohm R."/>
            <person name="Olmedo M."/>
            <person name="Orejas M."/>
            <person name="Ortiz-Castellanos L."/>
            <person name="Pisabarro A.G."/>
            <person name="Rodriguez-Romero J."/>
            <person name="Ruiz-Herrera J."/>
            <person name="Ruiz-Vazquez R."/>
            <person name="Sanz C."/>
            <person name="Schackwitz W."/>
            <person name="Schmutz J."/>
            <person name="Shahriari M."/>
            <person name="Shelest E."/>
            <person name="Silva-Franco F."/>
            <person name="Soanes D."/>
            <person name="Syed K."/>
            <person name="Tagua V.G."/>
            <person name="Talbot N.J."/>
            <person name="Thon M."/>
            <person name="De vries R.P."/>
            <person name="Wiebenga A."/>
            <person name="Yadav J.S."/>
            <person name="Braun E.L."/>
            <person name="Baker S."/>
            <person name="Garre V."/>
            <person name="Horwitz B."/>
            <person name="Torres-Martinez S."/>
            <person name="Idnurm A."/>
            <person name="Herrera-Estrella A."/>
            <person name="Gabaldon T."/>
            <person name="Grigoriev I.V."/>
        </authorList>
    </citation>
    <scope>NUCLEOTIDE SEQUENCE [LARGE SCALE GENOMIC DNA]</scope>
    <source>
        <strain evidence="2">NRRL 1555(-)</strain>
    </source>
</reference>
<dbReference type="AlphaFoldDB" id="A0A167NZV5"/>
<dbReference type="RefSeq" id="XP_018295001.1">
    <property type="nucleotide sequence ID" value="XM_018441025.1"/>
</dbReference>
<organism evidence="1 2">
    <name type="scientific">Phycomyces blakesleeanus (strain ATCC 8743b / DSM 1359 / FGSC 10004 / NBRC 33097 / NRRL 1555)</name>
    <dbReference type="NCBI Taxonomy" id="763407"/>
    <lineage>
        <taxon>Eukaryota</taxon>
        <taxon>Fungi</taxon>
        <taxon>Fungi incertae sedis</taxon>
        <taxon>Mucoromycota</taxon>
        <taxon>Mucoromycotina</taxon>
        <taxon>Mucoromycetes</taxon>
        <taxon>Mucorales</taxon>
        <taxon>Phycomycetaceae</taxon>
        <taxon>Phycomyces</taxon>
    </lineage>
</organism>
<evidence type="ECO:0000313" key="1">
    <source>
        <dbReference type="EMBL" id="OAD76961.1"/>
    </source>
</evidence>